<sequence>MGYIHEDKKGSARKSGVPSSINERRLRMPLLTPRNHQDAKRIPERPPAQCPGFFTKALNEGMLCLVSLKRVRSTGPLGLATGASGDVTGARSSKSMINGTTGGTGE</sequence>
<reference evidence="3" key="1">
    <citation type="submission" date="2020-12" db="UniProtKB">
        <authorList>
            <consortium name="WormBaseParasite"/>
        </authorList>
    </citation>
    <scope>IDENTIFICATION</scope>
    <source>
        <strain evidence="3">MHco3</strain>
    </source>
</reference>
<evidence type="ECO:0000313" key="3">
    <source>
        <dbReference type="WBParaSite" id="HCON_00090120-00001"/>
    </source>
</evidence>
<protein>
    <submittedName>
        <fullName evidence="3">Uncharacterized protein</fullName>
    </submittedName>
</protein>
<keyword evidence="2" id="KW-1185">Reference proteome</keyword>
<organism evidence="2 3">
    <name type="scientific">Haemonchus contortus</name>
    <name type="common">Barber pole worm</name>
    <dbReference type="NCBI Taxonomy" id="6289"/>
    <lineage>
        <taxon>Eukaryota</taxon>
        <taxon>Metazoa</taxon>
        <taxon>Ecdysozoa</taxon>
        <taxon>Nematoda</taxon>
        <taxon>Chromadorea</taxon>
        <taxon>Rhabditida</taxon>
        <taxon>Rhabditina</taxon>
        <taxon>Rhabditomorpha</taxon>
        <taxon>Strongyloidea</taxon>
        <taxon>Trichostrongylidae</taxon>
        <taxon>Haemonchus</taxon>
    </lineage>
</organism>
<proteinExistence type="predicted"/>
<dbReference type="Proteomes" id="UP000025227">
    <property type="component" value="Unplaced"/>
</dbReference>
<dbReference type="WBParaSite" id="HCON_00090120-00001">
    <property type="protein sequence ID" value="HCON_00090120-00001"/>
    <property type="gene ID" value="HCON_00090120"/>
</dbReference>
<feature type="region of interest" description="Disordered" evidence="1">
    <location>
        <begin position="1"/>
        <end position="48"/>
    </location>
</feature>
<feature type="compositionally biased region" description="Basic and acidic residues" evidence="1">
    <location>
        <begin position="1"/>
        <end position="10"/>
    </location>
</feature>
<name>A0A7I4YDY5_HAECO</name>
<accession>A0A7I4YDY5</accession>
<feature type="compositionally biased region" description="Polar residues" evidence="1">
    <location>
        <begin position="90"/>
        <end position="99"/>
    </location>
</feature>
<evidence type="ECO:0000313" key="2">
    <source>
        <dbReference type="Proteomes" id="UP000025227"/>
    </source>
</evidence>
<evidence type="ECO:0000256" key="1">
    <source>
        <dbReference type="SAM" id="MobiDB-lite"/>
    </source>
</evidence>
<feature type="compositionally biased region" description="Basic and acidic residues" evidence="1">
    <location>
        <begin position="35"/>
        <end position="44"/>
    </location>
</feature>
<dbReference type="AlphaFoldDB" id="A0A7I4YDY5"/>
<feature type="region of interest" description="Disordered" evidence="1">
    <location>
        <begin position="75"/>
        <end position="106"/>
    </location>
</feature>